<evidence type="ECO:0000313" key="1">
    <source>
        <dbReference type="EMBL" id="KAB7633188.1"/>
    </source>
</evidence>
<reference evidence="1 2" key="1">
    <citation type="submission" date="2019-10" db="EMBL/GenBank/DDBJ databases">
        <title>Halotolerant bacteria associated to Saharan-endemic halophytes Stipa tenacissima L. and Atriplex halimus L mitigate salt stress and promote growth of tomato plants.</title>
        <authorList>
            <person name="Dif G."/>
        </authorList>
    </citation>
    <scope>NUCLEOTIDE SEQUENCE [LARGE SCALE GENOMIC DNA]</scope>
    <source>
        <strain evidence="1 2">IS26</strain>
    </source>
</reference>
<gene>
    <name evidence="1" type="ORF">F9K92_01370</name>
</gene>
<sequence length="101" mass="9906">MLNASMLSVASVVPAELEPAVPGSDAVTLAAAPAAPAAAAAPLQGRALIARLEQLAQQELAQLAKRPSPALAALPPAIDPALAGLAWDLGLSGDDLGAAVR</sequence>
<dbReference type="RefSeq" id="WP_152150792.1">
    <property type="nucleotide sequence ID" value="NZ_WELC01000001.1"/>
</dbReference>
<name>A0A7V8CFS2_9GAMM</name>
<dbReference type="EMBL" id="WELC01000001">
    <property type="protein sequence ID" value="KAB7633188.1"/>
    <property type="molecule type" value="Genomic_DNA"/>
</dbReference>
<dbReference type="Proteomes" id="UP000449004">
    <property type="component" value="Unassembled WGS sequence"/>
</dbReference>
<dbReference type="AlphaFoldDB" id="A0A7V8CFS2"/>
<organism evidence="1 2">
    <name type="scientific">Stenotrophomonas rhizophila</name>
    <dbReference type="NCBI Taxonomy" id="216778"/>
    <lineage>
        <taxon>Bacteria</taxon>
        <taxon>Pseudomonadati</taxon>
        <taxon>Pseudomonadota</taxon>
        <taxon>Gammaproteobacteria</taxon>
        <taxon>Lysobacterales</taxon>
        <taxon>Lysobacteraceae</taxon>
        <taxon>Stenotrophomonas</taxon>
    </lineage>
</organism>
<comment type="caution">
    <text evidence="1">The sequence shown here is derived from an EMBL/GenBank/DDBJ whole genome shotgun (WGS) entry which is preliminary data.</text>
</comment>
<accession>A0A7V8CFS2</accession>
<evidence type="ECO:0000313" key="2">
    <source>
        <dbReference type="Proteomes" id="UP000449004"/>
    </source>
</evidence>
<proteinExistence type="predicted"/>
<protein>
    <submittedName>
        <fullName evidence="1">Uncharacterized protein</fullName>
    </submittedName>
</protein>